<dbReference type="InterPro" id="IPR008030">
    <property type="entry name" value="NmrA-like"/>
</dbReference>
<dbReference type="Gene3D" id="3.40.50.720">
    <property type="entry name" value="NAD(P)-binding Rossmann-like Domain"/>
    <property type="match status" value="1"/>
</dbReference>
<name>A0A0A2JJK6_PENEN</name>
<evidence type="ECO:0000313" key="5">
    <source>
        <dbReference type="Proteomes" id="UP000030143"/>
    </source>
</evidence>
<dbReference type="CDD" id="cd05259">
    <property type="entry name" value="PCBER_SDR_a"/>
    <property type="match status" value="1"/>
</dbReference>
<dbReference type="Gene3D" id="3.90.25.10">
    <property type="entry name" value="UDP-galactose 4-epimerase, domain 1"/>
    <property type="match status" value="1"/>
</dbReference>
<dbReference type="PhylomeDB" id="A0A0A2JJK6"/>
<proteinExistence type="predicted"/>
<dbReference type="STRING" id="27334.A0A0A2JJK6"/>
<dbReference type="AlphaFoldDB" id="A0A0A2JJK6"/>
<keyword evidence="1" id="KW-0521">NADP</keyword>
<evidence type="ECO:0000313" key="4">
    <source>
        <dbReference type="EMBL" id="KGO55544.1"/>
    </source>
</evidence>
<evidence type="ECO:0000256" key="2">
    <source>
        <dbReference type="ARBA" id="ARBA00023002"/>
    </source>
</evidence>
<dbReference type="Pfam" id="PF05368">
    <property type="entry name" value="NmrA"/>
    <property type="match status" value="1"/>
</dbReference>
<reference evidence="4 5" key="1">
    <citation type="journal article" date="2015" name="Mol. Plant Microbe Interact.">
        <title>Genome, transcriptome, and functional analyses of Penicillium expansum provide new insights into secondary metabolism and pathogenicity.</title>
        <authorList>
            <person name="Ballester A.R."/>
            <person name="Marcet-Houben M."/>
            <person name="Levin E."/>
            <person name="Sela N."/>
            <person name="Selma-Lazaro C."/>
            <person name="Carmona L."/>
            <person name="Wisniewski M."/>
            <person name="Droby S."/>
            <person name="Gonzalez-Candelas L."/>
            <person name="Gabaldon T."/>
        </authorList>
    </citation>
    <scope>NUCLEOTIDE SEQUENCE [LARGE SCALE GENOMIC DNA]</scope>
    <source>
        <strain evidence="4 5">MD-8</strain>
    </source>
</reference>
<evidence type="ECO:0000259" key="3">
    <source>
        <dbReference type="Pfam" id="PF05368"/>
    </source>
</evidence>
<dbReference type="HOGENOM" id="CLU_044876_3_3_1"/>
<sequence length="300" mass="32399">MASYLKNVAIIGASGSIGKIILDGLVASSQFEITVISRKESEATFPPGVTLVKTDFSDEGLEAAFKGKDVVISAVGATAFGQQKKFVDSAIRAGVKRFIPSEFSINSQNDAVLQLLPLFGQKKELIEYLKNKETDGLTWTGIATSALFDWGLANGFLEFDIATHTATIWDGGSKSFTFTNQKALGDVVASVLMHPDETRNQFLFIASVETTQKDILAALEEESGVKWTVNKTTTDIQVTDAVKKLAAGDFNGAFSLVRATVFGNTPGLHSNYAKEEKLANDVLGLQFETVQDSVKRVLNE</sequence>
<dbReference type="PANTHER" id="PTHR47706:SF9">
    <property type="entry name" value="NMRA-LIKE DOMAIN-CONTAINING PROTEIN-RELATED"/>
    <property type="match status" value="1"/>
</dbReference>
<dbReference type="RefSeq" id="XP_016597637.1">
    <property type="nucleotide sequence ID" value="XM_016742307.1"/>
</dbReference>
<evidence type="ECO:0000256" key="1">
    <source>
        <dbReference type="ARBA" id="ARBA00022857"/>
    </source>
</evidence>
<dbReference type="GeneID" id="27677726"/>
<dbReference type="InterPro" id="IPR051609">
    <property type="entry name" value="NmrA/Isoflavone_reductase-like"/>
</dbReference>
<dbReference type="GO" id="GO:0016491">
    <property type="term" value="F:oxidoreductase activity"/>
    <property type="evidence" value="ECO:0007669"/>
    <property type="project" value="UniProtKB-KW"/>
</dbReference>
<dbReference type="VEuPathDB" id="FungiDB:PEXP_072500"/>
<dbReference type="SUPFAM" id="SSF51735">
    <property type="entry name" value="NAD(P)-binding Rossmann-fold domains"/>
    <property type="match status" value="1"/>
</dbReference>
<accession>A0A0A2JJK6</accession>
<keyword evidence="5" id="KW-1185">Reference proteome</keyword>
<dbReference type="Proteomes" id="UP000030143">
    <property type="component" value="Unassembled WGS sequence"/>
</dbReference>
<dbReference type="PANTHER" id="PTHR47706">
    <property type="entry name" value="NMRA-LIKE FAMILY PROTEIN"/>
    <property type="match status" value="1"/>
</dbReference>
<keyword evidence="2" id="KW-0560">Oxidoreductase</keyword>
<gene>
    <name evidence="4" type="ORF">PEX2_050320</name>
</gene>
<dbReference type="EMBL" id="JQFZ01000191">
    <property type="protein sequence ID" value="KGO55544.1"/>
    <property type="molecule type" value="Genomic_DNA"/>
</dbReference>
<dbReference type="OrthoDB" id="9974981at2759"/>
<comment type="caution">
    <text evidence="4">The sequence shown here is derived from an EMBL/GenBank/DDBJ whole genome shotgun (WGS) entry which is preliminary data.</text>
</comment>
<dbReference type="InterPro" id="IPR036291">
    <property type="entry name" value="NAD(P)-bd_dom_sf"/>
</dbReference>
<dbReference type="InterPro" id="IPR045312">
    <property type="entry name" value="PCBER-like"/>
</dbReference>
<feature type="domain" description="NmrA-like" evidence="3">
    <location>
        <begin position="6"/>
        <end position="241"/>
    </location>
</feature>
<protein>
    <recommendedName>
        <fullName evidence="3">NmrA-like domain-containing protein</fullName>
    </recommendedName>
</protein>
<organism evidence="4 5">
    <name type="scientific">Penicillium expansum</name>
    <name type="common">Blue mold rot fungus</name>
    <dbReference type="NCBI Taxonomy" id="27334"/>
    <lineage>
        <taxon>Eukaryota</taxon>
        <taxon>Fungi</taxon>
        <taxon>Dikarya</taxon>
        <taxon>Ascomycota</taxon>
        <taxon>Pezizomycotina</taxon>
        <taxon>Eurotiomycetes</taxon>
        <taxon>Eurotiomycetidae</taxon>
        <taxon>Eurotiales</taxon>
        <taxon>Aspergillaceae</taxon>
        <taxon>Penicillium</taxon>
    </lineage>
</organism>